<dbReference type="InterPro" id="IPR020271">
    <property type="entry name" value="Uncharacterised_MJ1172"/>
</dbReference>
<accession>A0ABU4JD62</accession>
<proteinExistence type="predicted"/>
<organism evidence="1 2">
    <name type="scientific">Epilithonimonas ginsengisoli</name>
    <dbReference type="NCBI Taxonomy" id="1245592"/>
    <lineage>
        <taxon>Bacteria</taxon>
        <taxon>Pseudomonadati</taxon>
        <taxon>Bacteroidota</taxon>
        <taxon>Flavobacteriia</taxon>
        <taxon>Flavobacteriales</taxon>
        <taxon>Weeksellaceae</taxon>
        <taxon>Chryseobacterium group</taxon>
        <taxon>Epilithonimonas</taxon>
    </lineage>
</organism>
<dbReference type="Pfam" id="PF10884">
    <property type="entry name" value="DUF2683"/>
    <property type="match status" value="1"/>
</dbReference>
<evidence type="ECO:0000313" key="1">
    <source>
        <dbReference type="EMBL" id="MDW8547592.1"/>
    </source>
</evidence>
<comment type="caution">
    <text evidence="1">The sequence shown here is derived from an EMBL/GenBank/DDBJ whole genome shotgun (WGS) entry which is preliminary data.</text>
</comment>
<name>A0ABU4JD62_9FLAO</name>
<protein>
    <recommendedName>
        <fullName evidence="3">Addiction module protein</fullName>
    </recommendedName>
</protein>
<dbReference type="Proteomes" id="UP001204439">
    <property type="component" value="Unassembled WGS sequence"/>
</dbReference>
<keyword evidence="2" id="KW-1185">Reference proteome</keyword>
<sequence>MDNILITPKNEKQLHLLKLLLEEMKIQFRYEKDETEPINTELEKKINEARKEKKEGKLLTIDPKSIWESI</sequence>
<dbReference type="EMBL" id="JAMXLT020000002">
    <property type="protein sequence ID" value="MDW8547592.1"/>
    <property type="molecule type" value="Genomic_DNA"/>
</dbReference>
<evidence type="ECO:0008006" key="3">
    <source>
        <dbReference type="Google" id="ProtNLM"/>
    </source>
</evidence>
<evidence type="ECO:0000313" key="2">
    <source>
        <dbReference type="Proteomes" id="UP001204439"/>
    </source>
</evidence>
<dbReference type="RefSeq" id="WP_063968878.1">
    <property type="nucleotide sequence ID" value="NZ_JAMXLT020000002.1"/>
</dbReference>
<gene>
    <name evidence="1" type="ORF">NG800_001635</name>
</gene>
<reference evidence="1 2" key="1">
    <citation type="submission" date="2023-11" db="EMBL/GenBank/DDBJ databases">
        <title>First isolation, identification, and characterization of non-pathogenic Epilithonimonas ginsengisoli isolated from diseased farmed rainbow trout (Oncorhynchus mykiss) in Chile.</title>
        <authorList>
            <person name="Miranda C.D."/>
            <person name="Irgang R."/>
            <person name="Concha C."/>
            <person name="Rojas R."/>
            <person name="Avendano R."/>
        </authorList>
    </citation>
    <scope>NUCLEOTIDE SEQUENCE [LARGE SCALE GENOMIC DNA]</scope>
    <source>
        <strain evidence="1 2">FP99</strain>
    </source>
</reference>